<sequence>MENHARNPNPDAPCEISEISCSGKDPLSSRERWAPNHLFLHVDCVQFVHACSVMLSSCGMFQSRLPEMLLSSLPTAVPTQRTAAAEIRRLEKRIGHFRSIHASTLTSRITGSASETFLRSIGSPGRRGRWFGLFQSFDGLPRSGHESSSWLVGFFFRQLSLRVVRI</sequence>
<evidence type="ECO:0000313" key="1">
    <source>
        <dbReference type="EMBL" id="EKG11866.1"/>
    </source>
</evidence>
<evidence type="ECO:0000313" key="2">
    <source>
        <dbReference type="Proteomes" id="UP000007129"/>
    </source>
</evidence>
<dbReference type="VEuPathDB" id="FungiDB:MPH_11003"/>
<dbReference type="Proteomes" id="UP000007129">
    <property type="component" value="Unassembled WGS sequence"/>
</dbReference>
<organism evidence="1 2">
    <name type="scientific">Macrophomina phaseolina (strain MS6)</name>
    <name type="common">Charcoal rot fungus</name>
    <dbReference type="NCBI Taxonomy" id="1126212"/>
    <lineage>
        <taxon>Eukaryota</taxon>
        <taxon>Fungi</taxon>
        <taxon>Dikarya</taxon>
        <taxon>Ascomycota</taxon>
        <taxon>Pezizomycotina</taxon>
        <taxon>Dothideomycetes</taxon>
        <taxon>Dothideomycetes incertae sedis</taxon>
        <taxon>Botryosphaeriales</taxon>
        <taxon>Botryosphaeriaceae</taxon>
        <taxon>Macrophomina</taxon>
    </lineage>
</organism>
<dbReference type="AlphaFoldDB" id="K2QPK9"/>
<reference evidence="1 2" key="1">
    <citation type="journal article" date="2012" name="BMC Genomics">
        <title>Tools to kill: Genome of one of the most destructive plant pathogenic fungi Macrophomina phaseolina.</title>
        <authorList>
            <person name="Islam M.S."/>
            <person name="Haque M.S."/>
            <person name="Islam M.M."/>
            <person name="Emdad E.M."/>
            <person name="Halim A."/>
            <person name="Hossen Q.M.M."/>
            <person name="Hossain M.Z."/>
            <person name="Ahmed B."/>
            <person name="Rahim S."/>
            <person name="Rahman M.S."/>
            <person name="Alam M.M."/>
            <person name="Hou S."/>
            <person name="Wan X."/>
            <person name="Saito J.A."/>
            <person name="Alam M."/>
        </authorList>
    </citation>
    <scope>NUCLEOTIDE SEQUENCE [LARGE SCALE GENOMIC DNA]</scope>
    <source>
        <strain evidence="1 2">MS6</strain>
    </source>
</reference>
<dbReference type="HOGENOM" id="CLU_1603052_0_0_1"/>
<proteinExistence type="predicted"/>
<protein>
    <submittedName>
        <fullName evidence="1">Uncharacterized protein</fullName>
    </submittedName>
</protein>
<dbReference type="InParanoid" id="K2QPK9"/>
<accession>K2QPK9</accession>
<gene>
    <name evidence="1" type="ORF">MPH_11003</name>
</gene>
<comment type="caution">
    <text evidence="1">The sequence shown here is derived from an EMBL/GenBank/DDBJ whole genome shotgun (WGS) entry which is preliminary data.</text>
</comment>
<dbReference type="EMBL" id="AHHD01000466">
    <property type="protein sequence ID" value="EKG11866.1"/>
    <property type="molecule type" value="Genomic_DNA"/>
</dbReference>
<name>K2QPK9_MACPH</name>